<dbReference type="InterPro" id="IPR018764">
    <property type="entry name" value="RskA_C"/>
</dbReference>
<sequence length="230" mass="24541">MNESPISLGPGADSRDDVIAAEYVLGTLPRDERLVAEHRIEEEPDFAALVADWEHRFSPLNMAYEPEHAPDLLPQIEARIFGTPARVQQRNLMRLAWVLVGGALAAVALLTLVMNHTDGFDAPADRYAATIEARGMPLVFAAAWSAETKELQVSRTVGLAAEKGRDYELWLIAKGGVPISLGLLRGGVTKLSLPALRPGAVLAVSLEPIGGSRTGAPTGPVLVTGPLTKL</sequence>
<evidence type="ECO:0000313" key="4">
    <source>
        <dbReference type="Proteomes" id="UP001595443"/>
    </source>
</evidence>
<evidence type="ECO:0000313" key="3">
    <source>
        <dbReference type="EMBL" id="MFC2968267.1"/>
    </source>
</evidence>
<dbReference type="EMBL" id="JBHRSK010000004">
    <property type="protein sequence ID" value="MFC2968267.1"/>
    <property type="molecule type" value="Genomic_DNA"/>
</dbReference>
<gene>
    <name evidence="3" type="ORF">ACFOES_09190</name>
</gene>
<keyword evidence="4" id="KW-1185">Reference proteome</keyword>
<dbReference type="PANTHER" id="PTHR37461">
    <property type="entry name" value="ANTI-SIGMA-K FACTOR RSKA"/>
    <property type="match status" value="1"/>
</dbReference>
<feature type="transmembrane region" description="Helical" evidence="1">
    <location>
        <begin position="95"/>
        <end position="114"/>
    </location>
</feature>
<name>A0ABV7AGE5_9RHOB</name>
<keyword evidence="1" id="KW-1133">Transmembrane helix</keyword>
<comment type="caution">
    <text evidence="3">The sequence shown here is derived from an EMBL/GenBank/DDBJ whole genome shotgun (WGS) entry which is preliminary data.</text>
</comment>
<dbReference type="Pfam" id="PF10099">
    <property type="entry name" value="RskA_C"/>
    <property type="match status" value="1"/>
</dbReference>
<feature type="domain" description="Anti-sigma K factor RskA C-terminal" evidence="2">
    <location>
        <begin position="103"/>
        <end position="221"/>
    </location>
</feature>
<dbReference type="PANTHER" id="PTHR37461:SF1">
    <property type="entry name" value="ANTI-SIGMA-K FACTOR RSKA"/>
    <property type="match status" value="1"/>
</dbReference>
<dbReference type="RefSeq" id="WP_377832936.1">
    <property type="nucleotide sequence ID" value="NZ_JBHRSK010000004.1"/>
</dbReference>
<reference evidence="4" key="1">
    <citation type="journal article" date="2019" name="Int. J. Syst. Evol. Microbiol.">
        <title>The Global Catalogue of Microorganisms (GCM) 10K type strain sequencing project: providing services to taxonomists for standard genome sequencing and annotation.</title>
        <authorList>
            <consortium name="The Broad Institute Genomics Platform"/>
            <consortium name="The Broad Institute Genome Sequencing Center for Infectious Disease"/>
            <person name="Wu L."/>
            <person name="Ma J."/>
        </authorList>
    </citation>
    <scope>NUCLEOTIDE SEQUENCE [LARGE SCALE GENOMIC DNA]</scope>
    <source>
        <strain evidence="4">KCTC 62192</strain>
    </source>
</reference>
<evidence type="ECO:0000259" key="2">
    <source>
        <dbReference type="Pfam" id="PF10099"/>
    </source>
</evidence>
<protein>
    <submittedName>
        <fullName evidence="3">Anti-sigma factor domain-containing protein</fullName>
    </submittedName>
</protein>
<keyword evidence="1" id="KW-0812">Transmembrane</keyword>
<keyword evidence="1" id="KW-0472">Membrane</keyword>
<dbReference type="InterPro" id="IPR051474">
    <property type="entry name" value="Anti-sigma-K/W_factor"/>
</dbReference>
<evidence type="ECO:0000256" key="1">
    <source>
        <dbReference type="SAM" id="Phobius"/>
    </source>
</evidence>
<accession>A0ABV7AGE5</accession>
<dbReference type="Proteomes" id="UP001595443">
    <property type="component" value="Unassembled WGS sequence"/>
</dbReference>
<proteinExistence type="predicted"/>
<organism evidence="3 4">
    <name type="scientific">Acidimangrovimonas pyrenivorans</name>
    <dbReference type="NCBI Taxonomy" id="2030798"/>
    <lineage>
        <taxon>Bacteria</taxon>
        <taxon>Pseudomonadati</taxon>
        <taxon>Pseudomonadota</taxon>
        <taxon>Alphaproteobacteria</taxon>
        <taxon>Rhodobacterales</taxon>
        <taxon>Paracoccaceae</taxon>
        <taxon>Acidimangrovimonas</taxon>
    </lineage>
</organism>